<protein>
    <submittedName>
        <fullName evidence="7">Cyclin N-terminal domain-containing protein</fullName>
    </submittedName>
</protein>
<dbReference type="GO" id="GO:0051301">
    <property type="term" value="P:cell division"/>
    <property type="evidence" value="ECO:0007669"/>
    <property type="project" value="UniProtKB-KW"/>
</dbReference>
<dbReference type="InterPro" id="IPR039361">
    <property type="entry name" value="Cyclin"/>
</dbReference>
<dbReference type="FunFam" id="1.10.472.10:FF:000001">
    <property type="entry name" value="G2/mitotic-specific cyclin"/>
    <property type="match status" value="1"/>
</dbReference>
<dbReference type="Proteomes" id="UP000887560">
    <property type="component" value="Unplaced"/>
</dbReference>
<dbReference type="Pfam" id="PF00134">
    <property type="entry name" value="Cyclin_N"/>
    <property type="match status" value="1"/>
</dbReference>
<dbReference type="AlphaFoldDB" id="A0A915PFZ5"/>
<dbReference type="GO" id="GO:0016538">
    <property type="term" value="F:cyclin-dependent protein serine/threonine kinase regulator activity"/>
    <property type="evidence" value="ECO:0007669"/>
    <property type="project" value="InterPro"/>
</dbReference>
<keyword evidence="2" id="KW-0195">Cyclin</keyword>
<feature type="domain" description="Cyclin N-terminal" evidence="5">
    <location>
        <begin position="230"/>
        <end position="326"/>
    </location>
</feature>
<sequence length="327" mass="37384">MNRRKLGAKISKIANFTFQQLSSNNFNSSEENNNKINNNGKNNNLNHENKSTTIENNNIDLDKGKKRLPLGEVKIINAVGETCVAAPLEKTSNNQLISKKRTERFEVCLDEDEEIDDKSKNDRKSINSEVKKRRDLSADENDDFTKLNGKSRSELLSPLPGKENVMPIKTPTKQDEKEYLTHFDTESINSYNTAPESVTECLTAKSQFSIPHLKGQLTFDDPLYITYEEDIYKWMLFREKSYRPKTNFMDKQTHINAEMRAILIDWFVDVVVELELSPASFFLAISLTDRTLSVIDCPKERLQLLGATAILISTKVQEVFPPLVKDI</sequence>
<dbReference type="PIRSF" id="PIRSF001771">
    <property type="entry name" value="Cyclin_A_B_D_E"/>
    <property type="match status" value="1"/>
</dbReference>
<evidence type="ECO:0000313" key="7">
    <source>
        <dbReference type="WBParaSite" id="scf7180000424617.g13595"/>
    </source>
</evidence>
<keyword evidence="1" id="KW-0132">Cell division</keyword>
<dbReference type="Gene3D" id="1.10.472.10">
    <property type="entry name" value="Cyclin-like"/>
    <property type="match status" value="2"/>
</dbReference>
<organism evidence="6 7">
    <name type="scientific">Meloidogyne floridensis</name>
    <dbReference type="NCBI Taxonomy" id="298350"/>
    <lineage>
        <taxon>Eukaryota</taxon>
        <taxon>Metazoa</taxon>
        <taxon>Ecdysozoa</taxon>
        <taxon>Nematoda</taxon>
        <taxon>Chromadorea</taxon>
        <taxon>Rhabditida</taxon>
        <taxon>Tylenchina</taxon>
        <taxon>Tylenchomorpha</taxon>
        <taxon>Tylenchoidea</taxon>
        <taxon>Meloidogynidae</taxon>
        <taxon>Meloidogyninae</taxon>
        <taxon>Meloidogyne</taxon>
    </lineage>
</organism>
<keyword evidence="3" id="KW-0131">Cell cycle</keyword>
<feature type="region of interest" description="Disordered" evidence="4">
    <location>
        <begin position="24"/>
        <end position="56"/>
    </location>
</feature>
<proteinExistence type="predicted"/>
<feature type="compositionally biased region" description="Basic and acidic residues" evidence="4">
    <location>
        <begin position="117"/>
        <end position="137"/>
    </location>
</feature>
<evidence type="ECO:0000256" key="3">
    <source>
        <dbReference type="ARBA" id="ARBA00023306"/>
    </source>
</evidence>
<dbReference type="InterPro" id="IPR046965">
    <property type="entry name" value="Cyclin_A/B-like"/>
</dbReference>
<feature type="compositionally biased region" description="Low complexity" evidence="4">
    <location>
        <begin position="24"/>
        <end position="46"/>
    </location>
</feature>
<dbReference type="GO" id="GO:0044772">
    <property type="term" value="P:mitotic cell cycle phase transition"/>
    <property type="evidence" value="ECO:0007669"/>
    <property type="project" value="InterPro"/>
</dbReference>
<dbReference type="InterPro" id="IPR036915">
    <property type="entry name" value="Cyclin-like_sf"/>
</dbReference>
<feature type="region of interest" description="Disordered" evidence="4">
    <location>
        <begin position="113"/>
        <end position="168"/>
    </location>
</feature>
<dbReference type="WBParaSite" id="scf7180000424617.g13595">
    <property type="protein sequence ID" value="scf7180000424617.g13595"/>
    <property type="gene ID" value="scf7180000424617.g13595"/>
</dbReference>
<dbReference type="PANTHER" id="PTHR10177">
    <property type="entry name" value="CYCLINS"/>
    <property type="match status" value="1"/>
</dbReference>
<reference evidence="7" key="1">
    <citation type="submission" date="2022-11" db="UniProtKB">
        <authorList>
            <consortium name="WormBaseParasite"/>
        </authorList>
    </citation>
    <scope>IDENTIFICATION</scope>
</reference>
<evidence type="ECO:0000313" key="6">
    <source>
        <dbReference type="Proteomes" id="UP000887560"/>
    </source>
</evidence>
<accession>A0A915PFZ5</accession>
<name>A0A915PFZ5_9BILA</name>
<evidence type="ECO:0000259" key="5">
    <source>
        <dbReference type="Pfam" id="PF00134"/>
    </source>
</evidence>
<dbReference type="SUPFAM" id="SSF47954">
    <property type="entry name" value="Cyclin-like"/>
    <property type="match status" value="1"/>
</dbReference>
<evidence type="ECO:0000256" key="2">
    <source>
        <dbReference type="ARBA" id="ARBA00023127"/>
    </source>
</evidence>
<evidence type="ECO:0000256" key="4">
    <source>
        <dbReference type="SAM" id="MobiDB-lite"/>
    </source>
</evidence>
<evidence type="ECO:0000256" key="1">
    <source>
        <dbReference type="ARBA" id="ARBA00022618"/>
    </source>
</evidence>
<dbReference type="InterPro" id="IPR006671">
    <property type="entry name" value="Cyclin_N"/>
</dbReference>
<keyword evidence="6" id="KW-1185">Reference proteome</keyword>